<sequence length="112" mass="12349">MRPFKDHLAEEAQRRRPLRRLPAPTPAPTPVEDDPTWGFTPTTVTALRNTQSRSLVTATKPKLGGGHDEHRVFHPPFNKAVVGTIVFGVTFLGIAIPIGSAVYQNKKHGFTK</sequence>
<evidence type="ECO:0000256" key="2">
    <source>
        <dbReference type="SAM" id="Phobius"/>
    </source>
</evidence>
<name>A0A2R5GL38_9STRA</name>
<accession>A0A2R5GL38</accession>
<keyword evidence="4" id="KW-1185">Reference proteome</keyword>
<feature type="transmembrane region" description="Helical" evidence="2">
    <location>
        <begin position="80"/>
        <end position="103"/>
    </location>
</feature>
<reference evidence="3 4" key="1">
    <citation type="submission" date="2017-12" db="EMBL/GenBank/DDBJ databases">
        <title>Sequencing, de novo assembly and annotation of complete genome of a new Thraustochytrid species, strain FCC1311.</title>
        <authorList>
            <person name="Sedici K."/>
            <person name="Godart F."/>
            <person name="Aiese Cigliano R."/>
            <person name="Sanseverino W."/>
            <person name="Barakat M."/>
            <person name="Ortet P."/>
            <person name="Marechal E."/>
            <person name="Cagnac O."/>
            <person name="Amato A."/>
        </authorList>
    </citation>
    <scope>NUCLEOTIDE SEQUENCE [LARGE SCALE GENOMIC DNA]</scope>
</reference>
<organism evidence="3 4">
    <name type="scientific">Hondaea fermentalgiana</name>
    <dbReference type="NCBI Taxonomy" id="2315210"/>
    <lineage>
        <taxon>Eukaryota</taxon>
        <taxon>Sar</taxon>
        <taxon>Stramenopiles</taxon>
        <taxon>Bigyra</taxon>
        <taxon>Labyrinthulomycetes</taxon>
        <taxon>Thraustochytrida</taxon>
        <taxon>Thraustochytriidae</taxon>
        <taxon>Hondaea</taxon>
    </lineage>
</organism>
<dbReference type="AlphaFoldDB" id="A0A2R5GL38"/>
<keyword evidence="2" id="KW-0472">Membrane</keyword>
<protein>
    <submittedName>
        <fullName evidence="3">Uncharacterized protein</fullName>
    </submittedName>
</protein>
<dbReference type="Proteomes" id="UP000241890">
    <property type="component" value="Unassembled WGS sequence"/>
</dbReference>
<evidence type="ECO:0000256" key="1">
    <source>
        <dbReference type="SAM" id="MobiDB-lite"/>
    </source>
</evidence>
<proteinExistence type="predicted"/>
<comment type="caution">
    <text evidence="3">The sequence shown here is derived from an EMBL/GenBank/DDBJ whole genome shotgun (WGS) entry which is preliminary data.</text>
</comment>
<keyword evidence="2" id="KW-1133">Transmembrane helix</keyword>
<gene>
    <name evidence="3" type="ORF">FCC1311_078412</name>
</gene>
<feature type="compositionally biased region" description="Basic and acidic residues" evidence="1">
    <location>
        <begin position="1"/>
        <end position="14"/>
    </location>
</feature>
<evidence type="ECO:0000313" key="3">
    <source>
        <dbReference type="EMBL" id="GBG31616.1"/>
    </source>
</evidence>
<dbReference type="InParanoid" id="A0A2R5GL38"/>
<dbReference type="EMBL" id="BEYU01000101">
    <property type="protein sequence ID" value="GBG31616.1"/>
    <property type="molecule type" value="Genomic_DNA"/>
</dbReference>
<feature type="region of interest" description="Disordered" evidence="1">
    <location>
        <begin position="1"/>
        <end position="42"/>
    </location>
</feature>
<keyword evidence="2" id="KW-0812">Transmembrane</keyword>
<evidence type="ECO:0000313" key="4">
    <source>
        <dbReference type="Proteomes" id="UP000241890"/>
    </source>
</evidence>